<gene>
    <name evidence="2" type="ORF">KIPB_008732</name>
</gene>
<evidence type="ECO:0000313" key="2">
    <source>
        <dbReference type="EMBL" id="GIQ86808.1"/>
    </source>
</evidence>
<evidence type="ECO:0000313" key="3">
    <source>
        <dbReference type="Proteomes" id="UP000265618"/>
    </source>
</evidence>
<dbReference type="Proteomes" id="UP000265618">
    <property type="component" value="Unassembled WGS sequence"/>
</dbReference>
<keyword evidence="1" id="KW-0472">Membrane</keyword>
<comment type="caution">
    <text evidence="2">The sequence shown here is derived from an EMBL/GenBank/DDBJ whole genome shotgun (WGS) entry which is preliminary data.</text>
</comment>
<sequence>TTTSTTTPVAEVLFRGGPVIARVLLALTVILLASSVARLYTSPTITLCRLSASEMATMPPSLAVGECTYPSYTSMVQGLVTTTLIGILCIGLGITLLRAKAHLLEKAFVLKGLAITSLTVTVMSIGLAVVPVAVRPELAYAPTDVSASVTNGSDISVVYTDYPASLYDTLVGTDNTVTECSSLSICSLIPNVYGDVYRTGLQLECVDTIVDSTDSANNTITLSGTFEEGGDLMTKLTTLKDPSSAESVLVCLDTEGDIVWGSVTDSEGVRYWPMPDVVLKINE</sequence>
<feature type="transmembrane region" description="Helical" evidence="1">
    <location>
        <begin position="78"/>
        <end position="97"/>
    </location>
</feature>
<protein>
    <submittedName>
        <fullName evidence="2">Uncharacterized protein</fullName>
    </submittedName>
</protein>
<keyword evidence="1" id="KW-0812">Transmembrane</keyword>
<reference evidence="2 3" key="1">
    <citation type="journal article" date="2018" name="PLoS ONE">
        <title>The draft genome of Kipferlia bialata reveals reductive genome evolution in fornicate parasites.</title>
        <authorList>
            <person name="Tanifuji G."/>
            <person name="Takabayashi S."/>
            <person name="Kume K."/>
            <person name="Takagi M."/>
            <person name="Nakayama T."/>
            <person name="Kamikawa R."/>
            <person name="Inagaki Y."/>
            <person name="Hashimoto T."/>
        </authorList>
    </citation>
    <scope>NUCLEOTIDE SEQUENCE [LARGE SCALE GENOMIC DNA]</scope>
    <source>
        <strain evidence="2">NY0173</strain>
    </source>
</reference>
<proteinExistence type="predicted"/>
<dbReference type="AlphaFoldDB" id="A0A9K3D0F9"/>
<keyword evidence="3" id="KW-1185">Reference proteome</keyword>
<accession>A0A9K3D0F9</accession>
<evidence type="ECO:0000256" key="1">
    <source>
        <dbReference type="SAM" id="Phobius"/>
    </source>
</evidence>
<name>A0A9K3D0F9_9EUKA</name>
<feature type="transmembrane region" description="Helical" evidence="1">
    <location>
        <begin position="109"/>
        <end position="134"/>
    </location>
</feature>
<feature type="transmembrane region" description="Helical" evidence="1">
    <location>
        <begin position="19"/>
        <end position="40"/>
    </location>
</feature>
<organism evidence="2 3">
    <name type="scientific">Kipferlia bialata</name>
    <dbReference type="NCBI Taxonomy" id="797122"/>
    <lineage>
        <taxon>Eukaryota</taxon>
        <taxon>Metamonada</taxon>
        <taxon>Carpediemonas-like organisms</taxon>
        <taxon>Kipferlia</taxon>
    </lineage>
</organism>
<keyword evidence="1" id="KW-1133">Transmembrane helix</keyword>
<feature type="non-terminal residue" evidence="2">
    <location>
        <position position="1"/>
    </location>
</feature>
<dbReference type="EMBL" id="BDIP01002777">
    <property type="protein sequence ID" value="GIQ86808.1"/>
    <property type="molecule type" value="Genomic_DNA"/>
</dbReference>